<comment type="pathway">
    <text evidence="1">Cofactor biosynthesis; adenosylcobalamin biosynthesis.</text>
</comment>
<dbReference type="Gene3D" id="3.40.1010.10">
    <property type="entry name" value="Cobalt-precorrin-4 Transmethylase, Domain 1"/>
    <property type="match status" value="1"/>
</dbReference>
<proteinExistence type="predicted"/>
<dbReference type="Proteomes" id="UP001501371">
    <property type="component" value="Unassembled WGS sequence"/>
</dbReference>
<evidence type="ECO:0000256" key="3">
    <source>
        <dbReference type="ARBA" id="ARBA00022603"/>
    </source>
</evidence>
<gene>
    <name evidence="8" type="primary">cobF</name>
    <name evidence="8" type="ORF">GCM10009654_51310</name>
</gene>
<dbReference type="PANTHER" id="PTHR43467:SF1">
    <property type="entry name" value="PRECORRIN-6A SYNTHASE [DEACETYLATING]"/>
    <property type="match status" value="1"/>
</dbReference>
<reference evidence="9" key="1">
    <citation type="journal article" date="2019" name="Int. J. Syst. Evol. Microbiol.">
        <title>The Global Catalogue of Microorganisms (GCM) 10K type strain sequencing project: providing services to taxonomists for standard genome sequencing and annotation.</title>
        <authorList>
            <consortium name="The Broad Institute Genomics Platform"/>
            <consortium name="The Broad Institute Genome Sequencing Center for Infectious Disease"/>
            <person name="Wu L."/>
            <person name="Ma J."/>
        </authorList>
    </citation>
    <scope>NUCLEOTIDE SEQUENCE [LARGE SCALE GENOMIC DNA]</scope>
    <source>
        <strain evidence="9">JCM 12696</strain>
    </source>
</reference>
<evidence type="ECO:0000259" key="7">
    <source>
        <dbReference type="Pfam" id="PF00590"/>
    </source>
</evidence>
<dbReference type="SUPFAM" id="SSF53790">
    <property type="entry name" value="Tetrapyrrole methylase"/>
    <property type="match status" value="1"/>
</dbReference>
<dbReference type="NCBIfam" id="TIGR02434">
    <property type="entry name" value="CobF"/>
    <property type="match status" value="1"/>
</dbReference>
<dbReference type="CDD" id="cd11643">
    <property type="entry name" value="Precorrin-6A-synthase"/>
    <property type="match status" value="1"/>
</dbReference>
<evidence type="ECO:0000256" key="5">
    <source>
        <dbReference type="ARBA" id="ARBA00022691"/>
    </source>
</evidence>
<sequence length="316" mass="34063">MTGDQTSDIGGIVAFLGGDGSEPGGSGPEGPGGPDPATAAVAPRGPYGRLDRVRKIYVIGIGAGDPDQLTVQAVKALHQVDVFFFLDKGEERSGPGRLRHEILRRHIGGHAHRVVEARDPVRAPAPDTAAYSATVAEWRARRTDLYERLITEELGEGPADDRTGAFLVWGDPALYDGTLAILENILARGTVRFDHEVIPGISSVSALAAAHRIGLNRVGGPVQITTGRRLADGWPVGVDDVVVMLDSQRSYRRHLAADPVIHWGAYVGTEDQILVSGRLSEAAGRIEELRAAARARKGWIMDTYLLRRDGEPERDR</sequence>
<comment type="caution">
    <text evidence="8">The sequence shown here is derived from an EMBL/GenBank/DDBJ whole genome shotgun (WGS) entry which is preliminary data.</text>
</comment>
<dbReference type="Gene3D" id="3.30.950.10">
    <property type="entry name" value="Methyltransferase, Cobalt-precorrin-4 Transmethylase, Domain 2"/>
    <property type="match status" value="1"/>
</dbReference>
<evidence type="ECO:0000256" key="4">
    <source>
        <dbReference type="ARBA" id="ARBA00022679"/>
    </source>
</evidence>
<feature type="region of interest" description="Disordered" evidence="6">
    <location>
        <begin position="1"/>
        <end position="45"/>
    </location>
</feature>
<dbReference type="Pfam" id="PF00590">
    <property type="entry name" value="TP_methylase"/>
    <property type="match status" value="1"/>
</dbReference>
<organism evidence="8 9">
    <name type="scientific">Streptomyces hebeiensis</name>
    <dbReference type="NCBI Taxonomy" id="229486"/>
    <lineage>
        <taxon>Bacteria</taxon>
        <taxon>Bacillati</taxon>
        <taxon>Actinomycetota</taxon>
        <taxon>Actinomycetes</taxon>
        <taxon>Kitasatosporales</taxon>
        <taxon>Streptomycetaceae</taxon>
        <taxon>Streptomyces</taxon>
    </lineage>
</organism>
<dbReference type="InterPro" id="IPR035996">
    <property type="entry name" value="4pyrrol_Methylase_sf"/>
</dbReference>
<keyword evidence="4" id="KW-0808">Transferase</keyword>
<evidence type="ECO:0000256" key="2">
    <source>
        <dbReference type="ARBA" id="ARBA00022573"/>
    </source>
</evidence>
<keyword evidence="2" id="KW-0169">Cobalamin biosynthesis</keyword>
<dbReference type="EMBL" id="BAAAKV010000053">
    <property type="protein sequence ID" value="GAA1187474.1"/>
    <property type="molecule type" value="Genomic_DNA"/>
</dbReference>
<evidence type="ECO:0000256" key="6">
    <source>
        <dbReference type="SAM" id="MobiDB-lite"/>
    </source>
</evidence>
<name>A0ABP4FQY7_9ACTN</name>
<dbReference type="PANTHER" id="PTHR43467">
    <property type="entry name" value="COBALT-PRECORRIN-2 C(20)-METHYLTRANSFERASE"/>
    <property type="match status" value="1"/>
</dbReference>
<keyword evidence="3" id="KW-0489">Methyltransferase</keyword>
<dbReference type="InterPro" id="IPR000878">
    <property type="entry name" value="4pyrrol_Mease"/>
</dbReference>
<dbReference type="InterPro" id="IPR014776">
    <property type="entry name" value="4pyrrole_Mease_sub2"/>
</dbReference>
<evidence type="ECO:0000313" key="8">
    <source>
        <dbReference type="EMBL" id="GAA1187474.1"/>
    </source>
</evidence>
<dbReference type="InterPro" id="IPR012797">
    <property type="entry name" value="CobF"/>
</dbReference>
<keyword evidence="5" id="KW-0949">S-adenosyl-L-methionine</keyword>
<evidence type="ECO:0000256" key="1">
    <source>
        <dbReference type="ARBA" id="ARBA00004953"/>
    </source>
</evidence>
<dbReference type="InterPro" id="IPR014777">
    <property type="entry name" value="4pyrrole_Mease_sub1"/>
</dbReference>
<feature type="domain" description="Tetrapyrrole methylase" evidence="7">
    <location>
        <begin position="55"/>
        <end position="282"/>
    </location>
</feature>
<evidence type="ECO:0000313" key="9">
    <source>
        <dbReference type="Proteomes" id="UP001501371"/>
    </source>
</evidence>
<protein>
    <submittedName>
        <fullName evidence="8">Precorrin-6A synthase (Deacetylating)</fullName>
    </submittedName>
</protein>
<keyword evidence="9" id="KW-1185">Reference proteome</keyword>
<accession>A0ABP4FQY7</accession>
<feature type="compositionally biased region" description="Gly residues" evidence="6">
    <location>
        <begin position="17"/>
        <end position="32"/>
    </location>
</feature>